<reference evidence="2" key="1">
    <citation type="journal article" date="2020" name="Stud. Mycol.">
        <title>101 Dothideomycetes genomes: a test case for predicting lifestyles and emergence of pathogens.</title>
        <authorList>
            <person name="Haridas S."/>
            <person name="Albert R."/>
            <person name="Binder M."/>
            <person name="Bloem J."/>
            <person name="Labutti K."/>
            <person name="Salamov A."/>
            <person name="Andreopoulos B."/>
            <person name="Baker S."/>
            <person name="Barry K."/>
            <person name="Bills G."/>
            <person name="Bluhm B."/>
            <person name="Cannon C."/>
            <person name="Castanera R."/>
            <person name="Culley D."/>
            <person name="Daum C."/>
            <person name="Ezra D."/>
            <person name="Gonzalez J."/>
            <person name="Henrissat B."/>
            <person name="Kuo A."/>
            <person name="Liang C."/>
            <person name="Lipzen A."/>
            <person name="Lutzoni F."/>
            <person name="Magnuson J."/>
            <person name="Mondo S."/>
            <person name="Nolan M."/>
            <person name="Ohm R."/>
            <person name="Pangilinan J."/>
            <person name="Park H.-J."/>
            <person name="Ramirez L."/>
            <person name="Alfaro M."/>
            <person name="Sun H."/>
            <person name="Tritt A."/>
            <person name="Yoshinaga Y."/>
            <person name="Zwiers L.-H."/>
            <person name="Turgeon B."/>
            <person name="Goodwin S."/>
            <person name="Spatafora J."/>
            <person name="Crous P."/>
            <person name="Grigoriev I."/>
        </authorList>
    </citation>
    <scope>NUCLEOTIDE SEQUENCE</scope>
    <source>
        <strain evidence="2">ATCC 16933</strain>
    </source>
</reference>
<evidence type="ECO:0008006" key="4">
    <source>
        <dbReference type="Google" id="ProtNLM"/>
    </source>
</evidence>
<dbReference type="InterPro" id="IPR046366">
    <property type="entry name" value="MPAB"/>
</dbReference>
<dbReference type="PANTHER" id="PTHR36124:SF1">
    <property type="entry name" value="ER-BOUND OXYGENASE MPAB_MPAB'_RUBBER OXYGENASE CATALYTIC DOMAIN-CONTAINING PROTEIN"/>
    <property type="match status" value="1"/>
</dbReference>
<keyword evidence="1" id="KW-0732">Signal</keyword>
<proteinExistence type="predicted"/>
<organism evidence="2 3">
    <name type="scientific">Lineolata rhizophorae</name>
    <dbReference type="NCBI Taxonomy" id="578093"/>
    <lineage>
        <taxon>Eukaryota</taxon>
        <taxon>Fungi</taxon>
        <taxon>Dikarya</taxon>
        <taxon>Ascomycota</taxon>
        <taxon>Pezizomycotina</taxon>
        <taxon>Dothideomycetes</taxon>
        <taxon>Dothideomycetes incertae sedis</taxon>
        <taxon>Lineolatales</taxon>
        <taxon>Lineolataceae</taxon>
        <taxon>Lineolata</taxon>
    </lineage>
</organism>
<keyword evidence="3" id="KW-1185">Reference proteome</keyword>
<protein>
    <recommendedName>
        <fullName evidence="4">ER-bound oxygenase mpaB/mpaB'/Rubber oxygenase catalytic domain-containing protein</fullName>
    </recommendedName>
</protein>
<dbReference type="PANTHER" id="PTHR36124">
    <property type="match status" value="1"/>
</dbReference>
<name>A0A6A6PBL1_9PEZI</name>
<feature type="signal peptide" evidence="1">
    <location>
        <begin position="1"/>
        <end position="20"/>
    </location>
</feature>
<accession>A0A6A6PBL1</accession>
<dbReference type="AlphaFoldDB" id="A0A6A6PBL1"/>
<sequence>MGVAITLAFLYLIMCRKLRFQRINEMHKKFSYALEGRSGLKQMTLEDAWEIHKTVMELEFPFMYDLSYKMSFLRTYPIRSISKLLVHTGNLYCPTKVAKRYVDTTVLMNEFMLFPPNSERANSGISRMNYMHNVYRKSRLLTDDDMLYVLALFAVDPCYWVNRLEWRKLTDLERCAMGLFWHSIGMHMDIPFDKLRSGYTKSWRDGLQFFEELQQFADEYELVNYDPHDEGKELADRIMEMVLRDVPTFLWGLSGQVLNAVLEKRLRDGLMYPDPSRVYQWIVDTTWSTRRFILRHLTPPRPDSRPYRILSSGKNSNGRYSRLVYEAEPWYTPATFGQRWGFKAFFKSVLRQPIPGDNVKYFPDGYDHMDIGPSNKQGKGEKEFAEGLQNIKLNPQPRCPFFAKGDV</sequence>
<dbReference type="GO" id="GO:0016491">
    <property type="term" value="F:oxidoreductase activity"/>
    <property type="evidence" value="ECO:0007669"/>
    <property type="project" value="InterPro"/>
</dbReference>
<feature type="chain" id="PRO_5025357725" description="ER-bound oxygenase mpaB/mpaB'/Rubber oxygenase catalytic domain-containing protein" evidence="1">
    <location>
        <begin position="21"/>
        <end position="407"/>
    </location>
</feature>
<dbReference type="EMBL" id="MU001672">
    <property type="protein sequence ID" value="KAF2461137.1"/>
    <property type="molecule type" value="Genomic_DNA"/>
</dbReference>
<dbReference type="OrthoDB" id="545169at2759"/>
<dbReference type="Proteomes" id="UP000799766">
    <property type="component" value="Unassembled WGS sequence"/>
</dbReference>
<evidence type="ECO:0000256" key="1">
    <source>
        <dbReference type="SAM" id="SignalP"/>
    </source>
</evidence>
<evidence type="ECO:0000313" key="2">
    <source>
        <dbReference type="EMBL" id="KAF2461137.1"/>
    </source>
</evidence>
<evidence type="ECO:0000313" key="3">
    <source>
        <dbReference type="Proteomes" id="UP000799766"/>
    </source>
</evidence>
<gene>
    <name evidence="2" type="ORF">BDY21DRAFT_279738</name>
</gene>